<feature type="domain" description="NAD(P)-binding" evidence="1">
    <location>
        <begin position="4"/>
        <end position="325"/>
    </location>
</feature>
<dbReference type="SUPFAM" id="SSF51735">
    <property type="entry name" value="NAD(P)-binding Rossmann-fold domains"/>
    <property type="match status" value="1"/>
</dbReference>
<dbReference type="InterPro" id="IPR036291">
    <property type="entry name" value="NAD(P)-bd_dom_sf"/>
</dbReference>
<dbReference type="InterPro" id="IPR016040">
    <property type="entry name" value="NAD(P)-bd_dom"/>
</dbReference>
<protein>
    <submittedName>
        <fullName evidence="2">NAD-dependent epimerase/dehydratase family protein</fullName>
    </submittedName>
</protein>
<sequence>MRVLVTGGLGFVGSNVCIHRKEKGDDVIAFDNCYKQIGLSQNSLLLKQHNITFEYADIRNYNDVISFFKKNNIDVVFHLAAQVAFKRSIENPLFDFQTNAVGTFNLLEAIRIHSPHTIFICASTNQVYGAQTDLPLVEKETRYDYENLPYGLSETYPLDFLSPYGCSKGTADQYTRDYARIYGLKTVVTRFGGIFGVNQWAYEDHGWVSFMTEMVLKDMQFNRFGNGKQVRDVLYISDIINALDLCVEKIDKVNGEIFNIGGGVKNSISVLELLTILERLTGHKEKSIVNKARDGDKLVAYLDIRKAEKLLQWKPEVSAEEGIKKLIEWMKIRSEN</sequence>
<keyword evidence="3" id="KW-1185">Reference proteome</keyword>
<dbReference type="RefSeq" id="WP_255806181.1">
    <property type="nucleotide sequence ID" value="NZ_CP038802.1"/>
</dbReference>
<name>A0ABY5HTC9_9SPIR</name>
<organism evidence="2 3">
    <name type="scientific">Treponema putidum</name>
    <dbReference type="NCBI Taxonomy" id="221027"/>
    <lineage>
        <taxon>Bacteria</taxon>
        <taxon>Pseudomonadati</taxon>
        <taxon>Spirochaetota</taxon>
        <taxon>Spirochaetia</taxon>
        <taxon>Spirochaetales</taxon>
        <taxon>Treponemataceae</taxon>
        <taxon>Treponema</taxon>
    </lineage>
</organism>
<dbReference type="Pfam" id="PF16363">
    <property type="entry name" value="GDP_Man_Dehyd"/>
    <property type="match status" value="1"/>
</dbReference>
<accession>A0ABY5HTC9</accession>
<gene>
    <name evidence="2" type="ORF">E4N76_04390</name>
</gene>
<evidence type="ECO:0000259" key="1">
    <source>
        <dbReference type="Pfam" id="PF16363"/>
    </source>
</evidence>
<proteinExistence type="predicted"/>
<dbReference type="Gene3D" id="3.40.50.720">
    <property type="entry name" value="NAD(P)-binding Rossmann-like Domain"/>
    <property type="match status" value="1"/>
</dbReference>
<dbReference type="Proteomes" id="UP001059401">
    <property type="component" value="Chromosome"/>
</dbReference>
<dbReference type="EMBL" id="CP038802">
    <property type="protein sequence ID" value="UTY28300.1"/>
    <property type="molecule type" value="Genomic_DNA"/>
</dbReference>
<evidence type="ECO:0000313" key="3">
    <source>
        <dbReference type="Proteomes" id="UP001059401"/>
    </source>
</evidence>
<dbReference type="PANTHER" id="PTHR43000">
    <property type="entry name" value="DTDP-D-GLUCOSE 4,6-DEHYDRATASE-RELATED"/>
    <property type="match status" value="1"/>
</dbReference>
<reference evidence="2" key="1">
    <citation type="submission" date="2019-04" db="EMBL/GenBank/DDBJ databases">
        <title>Whole genome sequencing of oral phylogroup 2 treponemes.</title>
        <authorList>
            <person name="Chan Y."/>
            <person name="Zeng H.H."/>
            <person name="Yu X.L."/>
            <person name="Leung W.K."/>
            <person name="Watt R.M."/>
        </authorList>
    </citation>
    <scope>NUCLEOTIDE SEQUENCE</scope>
    <source>
        <strain evidence="2">OMZ 847</strain>
    </source>
</reference>
<evidence type="ECO:0000313" key="2">
    <source>
        <dbReference type="EMBL" id="UTY28300.1"/>
    </source>
</evidence>